<feature type="transmembrane region" description="Helical" evidence="11">
    <location>
        <begin position="110"/>
        <end position="130"/>
    </location>
</feature>
<evidence type="ECO:0000256" key="5">
    <source>
        <dbReference type="ARBA" id="ARBA00022692"/>
    </source>
</evidence>
<feature type="transmembrane region" description="Helical" evidence="11">
    <location>
        <begin position="48"/>
        <end position="67"/>
    </location>
</feature>
<gene>
    <name evidence="11" type="primary">mrdB</name>
    <name evidence="11" type="synonym">rodA</name>
    <name evidence="12" type="ORF">SAMN05421546_0728</name>
</gene>
<organism evidence="12 13">
    <name type="scientific">Solilutibacter tolerans</name>
    <dbReference type="NCBI Taxonomy" id="1604334"/>
    <lineage>
        <taxon>Bacteria</taxon>
        <taxon>Pseudomonadati</taxon>
        <taxon>Pseudomonadota</taxon>
        <taxon>Gammaproteobacteria</taxon>
        <taxon>Lysobacterales</taxon>
        <taxon>Lysobacteraceae</taxon>
        <taxon>Solilutibacter</taxon>
    </lineage>
</organism>
<dbReference type="HAMAP" id="MF_02079">
    <property type="entry name" value="PGT_RodA"/>
    <property type="match status" value="1"/>
</dbReference>
<keyword evidence="5 11" id="KW-0812">Transmembrane</keyword>
<protein>
    <recommendedName>
        <fullName evidence="11">Peptidoglycan glycosyltransferase MrdB</fullName>
        <shortName evidence="11">PGT</shortName>
        <ecNumber evidence="11">2.4.99.28</ecNumber>
    </recommendedName>
    <alternativeName>
        <fullName evidence="11">Cell elongation protein RodA</fullName>
    </alternativeName>
    <alternativeName>
        <fullName evidence="11">Cell wall polymerase</fullName>
    </alternativeName>
    <alternativeName>
        <fullName evidence="11">Peptidoglycan polymerase</fullName>
        <shortName evidence="11">PG polymerase</shortName>
    </alternativeName>
</protein>
<feature type="transmembrane region" description="Helical" evidence="11">
    <location>
        <begin position="307"/>
        <end position="334"/>
    </location>
</feature>
<dbReference type="NCBIfam" id="TIGR02210">
    <property type="entry name" value="rodA_shape"/>
    <property type="match status" value="1"/>
</dbReference>
<keyword evidence="7 11" id="KW-0573">Peptidoglycan synthesis</keyword>
<dbReference type="InterPro" id="IPR018365">
    <property type="entry name" value="Cell_cycle_FtsW-rel_CS"/>
</dbReference>
<feature type="transmembrane region" description="Helical" evidence="11">
    <location>
        <begin position="184"/>
        <end position="204"/>
    </location>
</feature>
<keyword evidence="6 11" id="KW-0133">Cell shape</keyword>
<keyword evidence="2 11" id="KW-1003">Cell membrane</keyword>
<evidence type="ECO:0000256" key="1">
    <source>
        <dbReference type="ARBA" id="ARBA00004141"/>
    </source>
</evidence>
<name>A0A1N6QJV5_9GAMM</name>
<comment type="similarity">
    <text evidence="11">Belongs to the SEDS family. MrdB/RodA subfamily.</text>
</comment>
<dbReference type="InterPro" id="IPR011923">
    <property type="entry name" value="RodA/MrdB"/>
</dbReference>
<dbReference type="PANTHER" id="PTHR30474">
    <property type="entry name" value="CELL CYCLE PROTEIN"/>
    <property type="match status" value="1"/>
</dbReference>
<evidence type="ECO:0000256" key="6">
    <source>
        <dbReference type="ARBA" id="ARBA00022960"/>
    </source>
</evidence>
<feature type="transmembrane region" description="Helical" evidence="11">
    <location>
        <begin position="21"/>
        <end position="42"/>
    </location>
</feature>
<dbReference type="UniPathway" id="UPA00219"/>
<feature type="transmembrane region" description="Helical" evidence="11">
    <location>
        <begin position="139"/>
        <end position="156"/>
    </location>
</feature>
<evidence type="ECO:0000256" key="9">
    <source>
        <dbReference type="ARBA" id="ARBA00023136"/>
    </source>
</evidence>
<dbReference type="GO" id="GO:0071555">
    <property type="term" value="P:cell wall organization"/>
    <property type="evidence" value="ECO:0007669"/>
    <property type="project" value="UniProtKB-KW"/>
</dbReference>
<evidence type="ECO:0000313" key="12">
    <source>
        <dbReference type="EMBL" id="SIQ16923.1"/>
    </source>
</evidence>
<feature type="transmembrane region" description="Helical" evidence="11">
    <location>
        <begin position="162"/>
        <end position="179"/>
    </location>
</feature>
<dbReference type="GO" id="GO:0032153">
    <property type="term" value="C:cell division site"/>
    <property type="evidence" value="ECO:0007669"/>
    <property type="project" value="TreeGrafter"/>
</dbReference>
<comment type="pathway">
    <text evidence="11">Cell wall biogenesis; peptidoglycan biosynthesis.</text>
</comment>
<dbReference type="GO" id="GO:0015648">
    <property type="term" value="F:lipid-linked peptidoglycan transporter activity"/>
    <property type="evidence" value="ECO:0007669"/>
    <property type="project" value="TreeGrafter"/>
</dbReference>
<comment type="catalytic activity">
    <reaction evidence="11">
        <text>[GlcNAc-(1-&gt;4)-Mur2Ac(oyl-L-Ala-gamma-D-Glu-L-Lys-D-Ala-D-Ala)](n)-di-trans,octa-cis-undecaprenyl diphosphate + beta-D-GlcNAc-(1-&gt;4)-Mur2Ac(oyl-L-Ala-gamma-D-Glu-L-Lys-D-Ala-D-Ala)-di-trans,octa-cis-undecaprenyl diphosphate = [GlcNAc-(1-&gt;4)-Mur2Ac(oyl-L-Ala-gamma-D-Glu-L-Lys-D-Ala-D-Ala)](n+1)-di-trans,octa-cis-undecaprenyl diphosphate + di-trans,octa-cis-undecaprenyl diphosphate + H(+)</text>
        <dbReference type="Rhea" id="RHEA:23708"/>
        <dbReference type="Rhea" id="RHEA-COMP:9602"/>
        <dbReference type="Rhea" id="RHEA-COMP:9603"/>
        <dbReference type="ChEBI" id="CHEBI:15378"/>
        <dbReference type="ChEBI" id="CHEBI:58405"/>
        <dbReference type="ChEBI" id="CHEBI:60033"/>
        <dbReference type="ChEBI" id="CHEBI:78435"/>
        <dbReference type="EC" id="2.4.99.28"/>
    </reaction>
</comment>
<evidence type="ECO:0000256" key="7">
    <source>
        <dbReference type="ARBA" id="ARBA00022984"/>
    </source>
</evidence>
<dbReference type="Proteomes" id="UP000241788">
    <property type="component" value="Unassembled WGS sequence"/>
</dbReference>
<feature type="transmembrane region" description="Helical" evidence="11">
    <location>
        <begin position="79"/>
        <end position="98"/>
    </location>
</feature>
<evidence type="ECO:0000256" key="3">
    <source>
        <dbReference type="ARBA" id="ARBA00022676"/>
    </source>
</evidence>
<dbReference type="InterPro" id="IPR001182">
    <property type="entry name" value="FtsW/RodA"/>
</dbReference>
<dbReference type="PROSITE" id="PS00428">
    <property type="entry name" value="FTSW_RODA_SPOVE"/>
    <property type="match status" value="1"/>
</dbReference>
<feature type="transmembrane region" description="Helical" evidence="11">
    <location>
        <begin position="274"/>
        <end position="295"/>
    </location>
</feature>
<dbReference type="GO" id="GO:0008955">
    <property type="term" value="F:peptidoglycan glycosyltransferase activity"/>
    <property type="evidence" value="ECO:0007669"/>
    <property type="project" value="UniProtKB-UniRule"/>
</dbReference>
<comment type="subcellular location">
    <subcellularLocation>
        <location evidence="11">Cell inner membrane</location>
        <topology evidence="11">Multi-pass membrane protein</topology>
    </subcellularLocation>
    <subcellularLocation>
        <location evidence="1">Membrane</location>
        <topology evidence="1">Multi-pass membrane protein</topology>
    </subcellularLocation>
</comment>
<keyword evidence="10 11" id="KW-0961">Cell wall biogenesis/degradation</keyword>
<keyword evidence="9 11" id="KW-0472">Membrane</keyword>
<evidence type="ECO:0000256" key="8">
    <source>
        <dbReference type="ARBA" id="ARBA00022989"/>
    </source>
</evidence>
<evidence type="ECO:0000313" key="13">
    <source>
        <dbReference type="Proteomes" id="UP000241788"/>
    </source>
</evidence>
<dbReference type="EC" id="2.4.99.28" evidence="11"/>
<dbReference type="STRING" id="1604334.SAMN05421546_0728"/>
<dbReference type="OrthoDB" id="9768187at2"/>
<keyword evidence="13" id="KW-1185">Reference proteome</keyword>
<dbReference type="RefSeq" id="WP_076585443.1">
    <property type="nucleotide sequence ID" value="NZ_FTLW01000002.1"/>
</dbReference>
<feature type="transmembrane region" description="Helical" evidence="11">
    <location>
        <begin position="340"/>
        <end position="363"/>
    </location>
</feature>
<evidence type="ECO:0000256" key="4">
    <source>
        <dbReference type="ARBA" id="ARBA00022679"/>
    </source>
</evidence>
<sequence length="370" mass="39979">MNPLLRWLTDVVMRMLRTVDLPLLGALIGLMAVSLVVMYSAGGDGMDFVLRQGARFAIGLVAMWAISRITPQTLRAISPAAYALSLLPLIAVLFIGTGRHGGHWINLGVFYFQPSELMKLSLPMMLAWYLDRSVLPPRFPTSVTALAIIALPVALILLQKDFGTAMLVMATGVFALFLVGLPWWWFGAGIAGVVAIAPIAWFWLLRPYQKGRIMTFLNPENDPLGEGWNLMQSKIAIGSGGWFGKGWGQGSQSHLDYLPEHTTDFAFSVLSEEFGWVGVMVVLTLYLFIIGRCLWIAAEAREGWSRIVAGTLGMALFAYVAVNGAMISGLLPVVGVPMPFISYGGTSAVALLAGMGLVMSAGAHGRRGGM</sequence>
<evidence type="ECO:0000256" key="10">
    <source>
        <dbReference type="ARBA" id="ARBA00023316"/>
    </source>
</evidence>
<proteinExistence type="inferred from homology"/>
<dbReference type="GO" id="GO:0005886">
    <property type="term" value="C:plasma membrane"/>
    <property type="evidence" value="ECO:0007669"/>
    <property type="project" value="UniProtKB-SubCell"/>
</dbReference>
<dbReference type="AlphaFoldDB" id="A0A1N6QJV5"/>
<dbReference type="GO" id="GO:0008360">
    <property type="term" value="P:regulation of cell shape"/>
    <property type="evidence" value="ECO:0007669"/>
    <property type="project" value="UniProtKB-KW"/>
</dbReference>
<dbReference type="GO" id="GO:0051301">
    <property type="term" value="P:cell division"/>
    <property type="evidence" value="ECO:0007669"/>
    <property type="project" value="InterPro"/>
</dbReference>
<accession>A0A1N6QJV5</accession>
<dbReference type="PANTHER" id="PTHR30474:SF1">
    <property type="entry name" value="PEPTIDOGLYCAN GLYCOSYLTRANSFERASE MRDB"/>
    <property type="match status" value="1"/>
</dbReference>
<dbReference type="Pfam" id="PF01098">
    <property type="entry name" value="FTSW_RODA_SPOVE"/>
    <property type="match status" value="1"/>
</dbReference>
<comment type="function">
    <text evidence="11">Peptidoglycan polymerase that is essential for cell wall elongation.</text>
</comment>
<keyword evidence="8 11" id="KW-1133">Transmembrane helix</keyword>
<keyword evidence="3 11" id="KW-0328">Glycosyltransferase</keyword>
<reference evidence="13" key="1">
    <citation type="submission" date="2017-01" db="EMBL/GenBank/DDBJ databases">
        <authorList>
            <person name="Varghese N."/>
            <person name="Submissions S."/>
        </authorList>
    </citation>
    <scope>NUCLEOTIDE SEQUENCE [LARGE SCALE GENOMIC DNA]</scope>
    <source>
        <strain evidence="13">UM1</strain>
    </source>
</reference>
<evidence type="ECO:0000256" key="2">
    <source>
        <dbReference type="ARBA" id="ARBA00022475"/>
    </source>
</evidence>
<keyword evidence="4 11" id="KW-0808">Transferase</keyword>
<dbReference type="GO" id="GO:0009252">
    <property type="term" value="P:peptidoglycan biosynthetic process"/>
    <property type="evidence" value="ECO:0007669"/>
    <property type="project" value="UniProtKB-UniRule"/>
</dbReference>
<keyword evidence="11" id="KW-0997">Cell inner membrane</keyword>
<dbReference type="EMBL" id="FTLW01000002">
    <property type="protein sequence ID" value="SIQ16923.1"/>
    <property type="molecule type" value="Genomic_DNA"/>
</dbReference>
<evidence type="ECO:0000256" key="11">
    <source>
        <dbReference type="HAMAP-Rule" id="MF_02079"/>
    </source>
</evidence>